<dbReference type="PANTHER" id="PTHR43031">
    <property type="entry name" value="FAD-DEPENDENT OXIDOREDUCTASE"/>
    <property type="match status" value="1"/>
</dbReference>
<evidence type="ECO:0000313" key="2">
    <source>
        <dbReference type="EMBL" id="GAG21579.1"/>
    </source>
</evidence>
<dbReference type="InterPro" id="IPR001307">
    <property type="entry name" value="Thiosulphate_STrfase_CS"/>
</dbReference>
<dbReference type="Gene3D" id="3.40.250.10">
    <property type="entry name" value="Rhodanese-like domain"/>
    <property type="match status" value="2"/>
</dbReference>
<evidence type="ECO:0000259" key="1">
    <source>
        <dbReference type="PROSITE" id="PS50206"/>
    </source>
</evidence>
<feature type="domain" description="Rhodanese" evidence="1">
    <location>
        <begin position="40"/>
        <end position="123"/>
    </location>
</feature>
<comment type="caution">
    <text evidence="2">The sequence shown here is derived from an EMBL/GenBank/DDBJ whole genome shotgun (WGS) entry which is preliminary data.</text>
</comment>
<protein>
    <recommendedName>
        <fullName evidence="1">Rhodanese domain-containing protein</fullName>
    </recommendedName>
</protein>
<feature type="non-terminal residue" evidence="2">
    <location>
        <position position="228"/>
    </location>
</feature>
<dbReference type="PROSITE" id="PS50206">
    <property type="entry name" value="RHODANESE_3"/>
    <property type="match status" value="2"/>
</dbReference>
<gene>
    <name evidence="2" type="ORF">S01H1_47443</name>
</gene>
<name>X0VT40_9ZZZZ</name>
<feature type="domain" description="Rhodanese" evidence="1">
    <location>
        <begin position="186"/>
        <end position="228"/>
    </location>
</feature>
<accession>X0VT40</accession>
<dbReference type="SMART" id="SM00450">
    <property type="entry name" value="RHOD"/>
    <property type="match status" value="1"/>
</dbReference>
<dbReference type="InterPro" id="IPR001763">
    <property type="entry name" value="Rhodanese-like_dom"/>
</dbReference>
<reference evidence="2" key="1">
    <citation type="journal article" date="2014" name="Front. Microbiol.">
        <title>High frequency of phylogenetically diverse reductive dehalogenase-homologous genes in deep subseafloor sedimentary metagenomes.</title>
        <authorList>
            <person name="Kawai M."/>
            <person name="Futagami T."/>
            <person name="Toyoda A."/>
            <person name="Takaki Y."/>
            <person name="Nishi S."/>
            <person name="Hori S."/>
            <person name="Arai W."/>
            <person name="Tsubouchi T."/>
            <person name="Morono Y."/>
            <person name="Uchiyama I."/>
            <person name="Ito T."/>
            <person name="Fujiyama A."/>
            <person name="Inagaki F."/>
            <person name="Takami H."/>
        </authorList>
    </citation>
    <scope>NUCLEOTIDE SEQUENCE</scope>
    <source>
        <strain evidence="2">Expedition CK06-06</strain>
    </source>
</reference>
<sequence>MPAPAPEKSEFDVVKDAVAAYLADKAGNMKASDLHMKIAEGDAPYIVSLRTAEDYAAGHIPDAVNIKFSELSTLPTGEEILVYCYTGQSASFAAALLGVMDYDVQNLLHGMGSWSTDPDVYVKRFNPDTHQGDFKIETAANAAGSYSFPELENTTSTNTAEIVKAAVATVSPKYITNADLKMKIAEDEDMTILSVRSAEHYAAGHIPGAINIGLGSLADGLDKLNPDA</sequence>
<proteinExistence type="predicted"/>
<dbReference type="PANTHER" id="PTHR43031:SF16">
    <property type="entry name" value="OXIDOREDUCTASE"/>
    <property type="match status" value="1"/>
</dbReference>
<dbReference type="InterPro" id="IPR050229">
    <property type="entry name" value="GlpE_sulfurtransferase"/>
</dbReference>
<dbReference type="Pfam" id="PF00581">
    <property type="entry name" value="Rhodanese"/>
    <property type="match status" value="2"/>
</dbReference>
<dbReference type="InterPro" id="IPR036873">
    <property type="entry name" value="Rhodanese-like_dom_sf"/>
</dbReference>
<organism evidence="2">
    <name type="scientific">marine sediment metagenome</name>
    <dbReference type="NCBI Taxonomy" id="412755"/>
    <lineage>
        <taxon>unclassified sequences</taxon>
        <taxon>metagenomes</taxon>
        <taxon>ecological metagenomes</taxon>
    </lineage>
</organism>
<dbReference type="CDD" id="cd00158">
    <property type="entry name" value="RHOD"/>
    <property type="match status" value="2"/>
</dbReference>
<dbReference type="PROSITE" id="PS00380">
    <property type="entry name" value="RHODANESE_1"/>
    <property type="match status" value="1"/>
</dbReference>
<dbReference type="GO" id="GO:0004792">
    <property type="term" value="F:thiosulfate-cyanide sulfurtransferase activity"/>
    <property type="evidence" value="ECO:0007669"/>
    <property type="project" value="InterPro"/>
</dbReference>
<dbReference type="AlphaFoldDB" id="X0VT40"/>
<dbReference type="EMBL" id="BARS01030417">
    <property type="protein sequence ID" value="GAG21579.1"/>
    <property type="molecule type" value="Genomic_DNA"/>
</dbReference>
<dbReference type="SUPFAM" id="SSF52821">
    <property type="entry name" value="Rhodanese/Cell cycle control phosphatase"/>
    <property type="match status" value="2"/>
</dbReference>